<dbReference type="Gene3D" id="2.60.40.10">
    <property type="entry name" value="Immunoglobulins"/>
    <property type="match status" value="1"/>
</dbReference>
<dbReference type="InterPro" id="IPR017853">
    <property type="entry name" value="GH"/>
</dbReference>
<dbReference type="InterPro" id="IPR026891">
    <property type="entry name" value="Fn3-like"/>
</dbReference>
<evidence type="ECO:0000256" key="1">
    <source>
        <dbReference type="ARBA" id="ARBA00004613"/>
    </source>
</evidence>
<dbReference type="PRINTS" id="PR00133">
    <property type="entry name" value="GLHYDRLASE3"/>
</dbReference>
<evidence type="ECO:0000256" key="6">
    <source>
        <dbReference type="ARBA" id="ARBA00023295"/>
    </source>
</evidence>
<keyword evidence="2" id="KW-0964">Secreted</keyword>
<dbReference type="InterPro" id="IPR013783">
    <property type="entry name" value="Ig-like_fold"/>
</dbReference>
<evidence type="ECO:0000313" key="9">
    <source>
        <dbReference type="EMBL" id="PKA52750.1"/>
    </source>
</evidence>
<evidence type="ECO:0000313" key="10">
    <source>
        <dbReference type="Proteomes" id="UP000236161"/>
    </source>
</evidence>
<dbReference type="InterPro" id="IPR001764">
    <property type="entry name" value="Glyco_hydro_3_N"/>
</dbReference>
<keyword evidence="3 7" id="KW-0732">Signal</keyword>
<dbReference type="Gene3D" id="3.20.20.300">
    <property type="entry name" value="Glycoside hydrolase, family 3, N-terminal domain"/>
    <property type="match status" value="1"/>
</dbReference>
<gene>
    <name evidence="9" type="primary">BXL2</name>
    <name evidence="9" type="ORF">AXF42_Ash001731</name>
</gene>
<evidence type="ECO:0000256" key="5">
    <source>
        <dbReference type="ARBA" id="ARBA00023180"/>
    </source>
</evidence>
<dbReference type="PANTHER" id="PTHR42721">
    <property type="entry name" value="SUGAR HYDROLASE-RELATED"/>
    <property type="match status" value="1"/>
</dbReference>
<evidence type="ECO:0000256" key="4">
    <source>
        <dbReference type="ARBA" id="ARBA00022801"/>
    </source>
</evidence>
<dbReference type="EMBL" id="KZ452001">
    <property type="protein sequence ID" value="PKA52750.1"/>
    <property type="molecule type" value="Genomic_DNA"/>
</dbReference>
<reference evidence="9 10" key="1">
    <citation type="journal article" date="2017" name="Nature">
        <title>The Apostasia genome and the evolution of orchids.</title>
        <authorList>
            <person name="Zhang G.Q."/>
            <person name="Liu K.W."/>
            <person name="Li Z."/>
            <person name="Lohaus R."/>
            <person name="Hsiao Y.Y."/>
            <person name="Niu S.C."/>
            <person name="Wang J.Y."/>
            <person name="Lin Y.C."/>
            <person name="Xu Q."/>
            <person name="Chen L.J."/>
            <person name="Yoshida K."/>
            <person name="Fujiwara S."/>
            <person name="Wang Z.W."/>
            <person name="Zhang Y.Q."/>
            <person name="Mitsuda N."/>
            <person name="Wang M."/>
            <person name="Liu G.H."/>
            <person name="Pecoraro L."/>
            <person name="Huang H.X."/>
            <person name="Xiao X.J."/>
            <person name="Lin M."/>
            <person name="Wu X.Y."/>
            <person name="Wu W.L."/>
            <person name="Chen Y.Y."/>
            <person name="Chang S.B."/>
            <person name="Sakamoto S."/>
            <person name="Ohme-Takagi M."/>
            <person name="Yagi M."/>
            <person name="Zeng S.J."/>
            <person name="Shen C.Y."/>
            <person name="Yeh C.M."/>
            <person name="Luo Y.B."/>
            <person name="Tsai W.C."/>
            <person name="Van de Peer Y."/>
            <person name="Liu Z.J."/>
        </authorList>
    </citation>
    <scope>NUCLEOTIDE SEQUENCE [LARGE SCALE GENOMIC DNA]</scope>
    <source>
        <strain evidence="10">cv. Shenzhen</strain>
        <tissue evidence="9">Stem</tissue>
    </source>
</reference>
<dbReference type="GO" id="GO:0031222">
    <property type="term" value="P:arabinan catabolic process"/>
    <property type="evidence" value="ECO:0007669"/>
    <property type="project" value="TreeGrafter"/>
</dbReference>
<dbReference type="SUPFAM" id="SSF52279">
    <property type="entry name" value="Beta-D-glucan exohydrolase, C-terminal domain"/>
    <property type="match status" value="1"/>
</dbReference>
<protein>
    <submittedName>
        <fullName evidence="9">Putative beta-D-xylosidase 2</fullName>
        <ecNumber evidence="9">3.2.1.21</ecNumber>
    </submittedName>
</protein>
<keyword evidence="6 9" id="KW-0326">Glycosidase</keyword>
<accession>A0A2I0AB31</accession>
<sequence length="775" mass="83855">MTIIPRLLLPLLLLLSFLFSGGNSGRPAFACGGPDSAAMRFCRRDLPIKVRVRDLLARLTEEEKIRLLVNNAAPVPRLGISGYEWWSEALHGVSNSGFGVTFGRDFPGATSFPQVISAAASFNASLWELIGRAVSDEARAMYNAGQAGLTFWSPNVNIYRDPRWGRGQETPGEDPALAGRYASRYVRGLQQSAGGRNRLKVAACCKHFTAYDLDHWRSADRFTFNAVVSRQDLEDTFEAPFKACVADGNVAGVMCSYNQVNGIPTCANVDFLRATLRAHWGLNGYIVSDCDSVEVLYKYQRYALTPEDAVADAMKAGLDLNCGPYMALYTRGAIQKGKLSMADVDNALANTVTVQMRLGMFDGDPASQPFGQLGPKDVCSPAHQALAHEAAQQGIVLLKNAGGALPLRSSLLRSVAVVGPNSDVTTTMIGNYAGIPCNYVSPLKGISLHVRTVHQLGCSNVACVGSTQPIDEAVAAARRSDATIVIVGLDQSVEEETRDRDGLLLPGRQQELVEKVAVAARGPVILVLISGGSVDISFARDNPRIIAILWAGYPGQHGGKAIADVLFGFHNPSGKLPMTWYPQAFADKVLMTDMRMRADPDRGYPGRSYRFYTGPVVYPFGYGLSYSKFSSVIAHAPTELMVQLNSRQTESDQPSNSTQSIQMIRVNQAQCDSLIIPIRVNVTNVGGVDGTETVLVYASPPIGSPSWAPQKQLVAFEKIHVASNDTVYIEMGIDVCRDLSFADLQGLRMIAIGDHNLQIGDLTHSFSLRVEAPNG</sequence>
<evidence type="ECO:0000256" key="7">
    <source>
        <dbReference type="SAM" id="SignalP"/>
    </source>
</evidence>
<dbReference type="Gene3D" id="3.40.50.1700">
    <property type="entry name" value="Glycoside hydrolase family 3 C-terminal domain"/>
    <property type="match status" value="1"/>
</dbReference>
<name>A0A2I0AB31_9ASPA</name>
<dbReference type="GO" id="GO:0005576">
    <property type="term" value="C:extracellular region"/>
    <property type="evidence" value="ECO:0007669"/>
    <property type="project" value="UniProtKB-SubCell"/>
</dbReference>
<dbReference type="Pfam" id="PF14310">
    <property type="entry name" value="Fn3-like"/>
    <property type="match status" value="1"/>
</dbReference>
<dbReference type="SMART" id="SM01217">
    <property type="entry name" value="Fn3_like"/>
    <property type="match status" value="1"/>
</dbReference>
<dbReference type="AlphaFoldDB" id="A0A2I0AB31"/>
<evidence type="ECO:0000256" key="2">
    <source>
        <dbReference type="ARBA" id="ARBA00022525"/>
    </source>
</evidence>
<dbReference type="FunFam" id="3.20.20.300:FF:000004">
    <property type="entry name" value="probable beta-D-xylosidase 7"/>
    <property type="match status" value="1"/>
</dbReference>
<dbReference type="InterPro" id="IPR036962">
    <property type="entry name" value="Glyco_hydro_3_N_sf"/>
</dbReference>
<feature type="chain" id="PRO_5014162430" evidence="7">
    <location>
        <begin position="25"/>
        <end position="775"/>
    </location>
</feature>
<keyword evidence="10" id="KW-1185">Reference proteome</keyword>
<keyword evidence="5" id="KW-0325">Glycoprotein</keyword>
<dbReference type="STRING" id="1088818.A0A2I0AB31"/>
<dbReference type="Pfam" id="PF00933">
    <property type="entry name" value="Glyco_hydro_3"/>
    <property type="match status" value="1"/>
</dbReference>
<dbReference type="InterPro" id="IPR036881">
    <property type="entry name" value="Glyco_hydro_3_C_sf"/>
</dbReference>
<comment type="subcellular location">
    <subcellularLocation>
        <location evidence="1">Secreted</location>
    </subcellularLocation>
</comment>
<dbReference type="GO" id="GO:0008422">
    <property type="term" value="F:beta-glucosidase activity"/>
    <property type="evidence" value="ECO:0007669"/>
    <property type="project" value="UniProtKB-EC"/>
</dbReference>
<dbReference type="FunFam" id="3.40.50.1700:FF:000001">
    <property type="entry name" value="probable beta-D-xylosidase 2"/>
    <property type="match status" value="1"/>
</dbReference>
<dbReference type="OrthoDB" id="47059at2759"/>
<dbReference type="InterPro" id="IPR044993">
    <property type="entry name" value="BXL"/>
</dbReference>
<organism evidence="9 10">
    <name type="scientific">Apostasia shenzhenica</name>
    <dbReference type="NCBI Taxonomy" id="1088818"/>
    <lineage>
        <taxon>Eukaryota</taxon>
        <taxon>Viridiplantae</taxon>
        <taxon>Streptophyta</taxon>
        <taxon>Embryophyta</taxon>
        <taxon>Tracheophyta</taxon>
        <taxon>Spermatophyta</taxon>
        <taxon>Magnoliopsida</taxon>
        <taxon>Liliopsida</taxon>
        <taxon>Asparagales</taxon>
        <taxon>Orchidaceae</taxon>
        <taxon>Apostasioideae</taxon>
        <taxon>Apostasia</taxon>
    </lineage>
</organism>
<dbReference type="Proteomes" id="UP000236161">
    <property type="component" value="Unassembled WGS sequence"/>
</dbReference>
<dbReference type="GO" id="GO:0045493">
    <property type="term" value="P:xylan catabolic process"/>
    <property type="evidence" value="ECO:0007669"/>
    <property type="project" value="InterPro"/>
</dbReference>
<dbReference type="PANTHER" id="PTHR42721:SF45">
    <property type="entry name" value="BETA-D-XYLOSIDASE 2-RELATED"/>
    <property type="match status" value="1"/>
</dbReference>
<evidence type="ECO:0000259" key="8">
    <source>
        <dbReference type="SMART" id="SM01217"/>
    </source>
</evidence>
<feature type="domain" description="Fibronectin type III-like" evidence="8">
    <location>
        <begin position="692"/>
        <end position="763"/>
    </location>
</feature>
<dbReference type="GO" id="GO:0046556">
    <property type="term" value="F:alpha-L-arabinofuranosidase activity"/>
    <property type="evidence" value="ECO:0007669"/>
    <property type="project" value="TreeGrafter"/>
</dbReference>
<proteinExistence type="predicted"/>
<dbReference type="InterPro" id="IPR002772">
    <property type="entry name" value="Glyco_hydro_3_C"/>
</dbReference>
<dbReference type="EC" id="3.2.1.21" evidence="9"/>
<feature type="signal peptide" evidence="7">
    <location>
        <begin position="1"/>
        <end position="24"/>
    </location>
</feature>
<dbReference type="Pfam" id="PF01915">
    <property type="entry name" value="Glyco_hydro_3_C"/>
    <property type="match status" value="1"/>
</dbReference>
<dbReference type="SUPFAM" id="SSF51445">
    <property type="entry name" value="(Trans)glycosidases"/>
    <property type="match status" value="1"/>
</dbReference>
<dbReference type="GO" id="GO:0009044">
    <property type="term" value="F:xylan 1,4-beta-xylosidase activity"/>
    <property type="evidence" value="ECO:0007669"/>
    <property type="project" value="InterPro"/>
</dbReference>
<keyword evidence="4 9" id="KW-0378">Hydrolase</keyword>
<evidence type="ECO:0000256" key="3">
    <source>
        <dbReference type="ARBA" id="ARBA00022729"/>
    </source>
</evidence>